<evidence type="ECO:0000256" key="1">
    <source>
        <dbReference type="ARBA" id="ARBA00022603"/>
    </source>
</evidence>
<proteinExistence type="predicted"/>
<dbReference type="SUPFAM" id="SSF53335">
    <property type="entry name" value="S-adenosyl-L-methionine-dependent methyltransferases"/>
    <property type="match status" value="1"/>
</dbReference>
<comment type="caution">
    <text evidence="3">The sequence shown here is derived from an EMBL/GenBank/DDBJ whole genome shotgun (WGS) entry which is preliminary data.</text>
</comment>
<dbReference type="PANTHER" id="PTHR43648:SF1">
    <property type="entry name" value="ELECTRON TRANSFER FLAVOPROTEIN BETA SUBUNIT LYSINE METHYLTRANSFERASE"/>
    <property type="match status" value="1"/>
</dbReference>
<dbReference type="GO" id="GO:0032259">
    <property type="term" value="P:methylation"/>
    <property type="evidence" value="ECO:0007669"/>
    <property type="project" value="UniProtKB-KW"/>
</dbReference>
<evidence type="ECO:0000313" key="3">
    <source>
        <dbReference type="EMBL" id="NTS32615.1"/>
    </source>
</evidence>
<dbReference type="CDD" id="cd02440">
    <property type="entry name" value="AdoMet_MTases"/>
    <property type="match status" value="1"/>
</dbReference>
<sequence>MGRSLPHGRPDARTGMTAAEAPVLEPGSDRFRRFVLNNTALQSPPHVPEIKLHLADEAHDLWHRTEEELATLGLPPPFWAFAWAGGQGVARYVLDHPASVRDKNVLDFASGSGLVGIASALAGARHVVACDIDPFALPAIALNAAANGVFLEARRDDLIGSDGGWDVVLAGDVFYDKAFADQLIPWFTSLATHGAEVIVGDPGRSYFPKNLLHELGVYTVPVTRVLEDAEVKRTTVWRFA</sequence>
<reference evidence="3 4" key="1">
    <citation type="submission" date="2020-05" db="EMBL/GenBank/DDBJ databases">
        <authorList>
            <person name="Kim M.K."/>
        </authorList>
    </citation>
    <scope>NUCLEOTIDE SEQUENCE [LARGE SCALE GENOMIC DNA]</scope>
    <source>
        <strain evidence="3 4">BT25</strain>
    </source>
</reference>
<keyword evidence="4" id="KW-1185">Reference proteome</keyword>
<dbReference type="Gene3D" id="3.40.50.150">
    <property type="entry name" value="Vaccinia Virus protein VP39"/>
    <property type="match status" value="1"/>
</dbReference>
<name>A0A849VRH8_9HYPH</name>
<keyword evidence="2 3" id="KW-0808">Transferase</keyword>
<dbReference type="EMBL" id="JABUMX010000003">
    <property type="protein sequence ID" value="NTS32615.1"/>
    <property type="molecule type" value="Genomic_DNA"/>
</dbReference>
<dbReference type="InterPro" id="IPR050078">
    <property type="entry name" value="Ribosomal_L11_MeTrfase_PrmA"/>
</dbReference>
<organism evidence="3 4">
    <name type="scientific">Phyllobacterium pellucidum</name>
    <dbReference type="NCBI Taxonomy" id="2740464"/>
    <lineage>
        <taxon>Bacteria</taxon>
        <taxon>Pseudomonadati</taxon>
        <taxon>Pseudomonadota</taxon>
        <taxon>Alphaproteobacteria</taxon>
        <taxon>Hyphomicrobiales</taxon>
        <taxon>Phyllobacteriaceae</taxon>
        <taxon>Phyllobacterium</taxon>
    </lineage>
</organism>
<evidence type="ECO:0000256" key="2">
    <source>
        <dbReference type="ARBA" id="ARBA00022679"/>
    </source>
</evidence>
<dbReference type="AlphaFoldDB" id="A0A849VRH8"/>
<keyword evidence="1 3" id="KW-0489">Methyltransferase</keyword>
<dbReference type="Pfam" id="PF06325">
    <property type="entry name" value="PrmA"/>
    <property type="match status" value="1"/>
</dbReference>
<dbReference type="InterPro" id="IPR029063">
    <property type="entry name" value="SAM-dependent_MTases_sf"/>
</dbReference>
<evidence type="ECO:0000313" key="4">
    <source>
        <dbReference type="Proteomes" id="UP000550508"/>
    </source>
</evidence>
<dbReference type="PANTHER" id="PTHR43648">
    <property type="entry name" value="ELECTRON TRANSFER FLAVOPROTEIN BETA SUBUNIT LYSINE METHYLTRANSFERASE"/>
    <property type="match status" value="1"/>
</dbReference>
<dbReference type="Proteomes" id="UP000550508">
    <property type="component" value="Unassembled WGS sequence"/>
</dbReference>
<accession>A0A849VRH8</accession>
<gene>
    <name evidence="3" type="ORF">HQ945_15260</name>
</gene>
<dbReference type="GO" id="GO:0016279">
    <property type="term" value="F:protein-lysine N-methyltransferase activity"/>
    <property type="evidence" value="ECO:0007669"/>
    <property type="project" value="TreeGrafter"/>
</dbReference>
<protein>
    <submittedName>
        <fullName evidence="3">Methyltransferase</fullName>
    </submittedName>
</protein>